<dbReference type="InterPro" id="IPR009057">
    <property type="entry name" value="Homeodomain-like_sf"/>
</dbReference>
<dbReference type="Pfam" id="PF12833">
    <property type="entry name" value="HTH_18"/>
    <property type="match status" value="1"/>
</dbReference>
<keyword evidence="1" id="KW-0805">Transcription regulation</keyword>
<keyword evidence="2 5" id="KW-0238">DNA-binding</keyword>
<evidence type="ECO:0000313" key="6">
    <source>
        <dbReference type="Proteomes" id="UP000292423"/>
    </source>
</evidence>
<gene>
    <name evidence="5" type="ORF">EV700_3240</name>
</gene>
<evidence type="ECO:0000259" key="4">
    <source>
        <dbReference type="PROSITE" id="PS01124"/>
    </source>
</evidence>
<proteinExistence type="predicted"/>
<organism evidence="5 6">
    <name type="scientific">Fluviicoccus keumensis</name>
    <dbReference type="NCBI Taxonomy" id="1435465"/>
    <lineage>
        <taxon>Bacteria</taxon>
        <taxon>Pseudomonadati</taxon>
        <taxon>Pseudomonadota</taxon>
        <taxon>Gammaproteobacteria</taxon>
        <taxon>Moraxellales</taxon>
        <taxon>Moraxellaceae</taxon>
        <taxon>Fluviicoccus</taxon>
    </lineage>
</organism>
<evidence type="ECO:0000313" key="5">
    <source>
        <dbReference type="EMBL" id="RZU36772.1"/>
    </source>
</evidence>
<dbReference type="Pfam" id="PF12625">
    <property type="entry name" value="Arabinose_bd"/>
    <property type="match status" value="1"/>
</dbReference>
<dbReference type="PANTHER" id="PTHR47894:SF1">
    <property type="entry name" value="HTH-TYPE TRANSCRIPTIONAL REGULATOR VQSM"/>
    <property type="match status" value="1"/>
</dbReference>
<keyword evidence="6" id="KW-1185">Reference proteome</keyword>
<dbReference type="GO" id="GO:0000976">
    <property type="term" value="F:transcription cis-regulatory region binding"/>
    <property type="evidence" value="ECO:0007669"/>
    <property type="project" value="TreeGrafter"/>
</dbReference>
<reference evidence="5 6" key="1">
    <citation type="submission" date="2019-02" db="EMBL/GenBank/DDBJ databases">
        <title>Genomic Encyclopedia of Type Strains, Phase IV (KMG-IV): sequencing the most valuable type-strain genomes for metagenomic binning, comparative biology and taxonomic classification.</title>
        <authorList>
            <person name="Goeker M."/>
        </authorList>
    </citation>
    <scope>NUCLEOTIDE SEQUENCE [LARGE SCALE GENOMIC DNA]</scope>
    <source>
        <strain evidence="5 6">DSM 105135</strain>
    </source>
</reference>
<sequence length="355" mass="39991">MPGEEVANIPSNYSRLIGRELELQIKDLPKLLKFTGLSVEQFMRDDTLLTARQQIQILQNGLQLSSHADFSLRLGRRLIPATHGVMGFLANSSPDLLRALTAFQSFVPTRLSFVHLSLITSPERVECYIDFDIPLNPEVHRALSECCMIVLSECAEFIIDRPLTEAHICFTHDQPDYLERYGQFLAGTCEFSAPRLRVTIPMEVCRIPNASANLENYLLAMQQCEAMLAGVTSHRSSCSYQIQKMMLSHPLGQLSEEEAAAALFINKRTLARRLLKEGSSYSQIRDTVLSQQASSYLRHSNMSVDAIASLLNYHDSANFRRAFKRWFNVSPRQYRLQVASEAATVGQPALHSRPA</sequence>
<dbReference type="PROSITE" id="PS01124">
    <property type="entry name" value="HTH_ARAC_FAMILY_2"/>
    <property type="match status" value="1"/>
</dbReference>
<dbReference type="GO" id="GO:0005829">
    <property type="term" value="C:cytosol"/>
    <property type="evidence" value="ECO:0007669"/>
    <property type="project" value="TreeGrafter"/>
</dbReference>
<dbReference type="InterPro" id="IPR018060">
    <property type="entry name" value="HTH_AraC"/>
</dbReference>
<name>A0A4Q7YGZ3_9GAMM</name>
<dbReference type="SMART" id="SM00342">
    <property type="entry name" value="HTH_ARAC"/>
    <property type="match status" value="1"/>
</dbReference>
<dbReference type="EMBL" id="SHKX01000017">
    <property type="protein sequence ID" value="RZU36772.1"/>
    <property type="molecule type" value="Genomic_DNA"/>
</dbReference>
<dbReference type="SUPFAM" id="SSF46689">
    <property type="entry name" value="Homeodomain-like"/>
    <property type="match status" value="1"/>
</dbReference>
<dbReference type="InterPro" id="IPR032687">
    <property type="entry name" value="AraC-type_N"/>
</dbReference>
<comment type="caution">
    <text evidence="5">The sequence shown here is derived from an EMBL/GenBank/DDBJ whole genome shotgun (WGS) entry which is preliminary data.</text>
</comment>
<evidence type="ECO:0000256" key="1">
    <source>
        <dbReference type="ARBA" id="ARBA00023015"/>
    </source>
</evidence>
<dbReference type="OrthoDB" id="5582699at2"/>
<dbReference type="Proteomes" id="UP000292423">
    <property type="component" value="Unassembled WGS sequence"/>
</dbReference>
<dbReference type="PANTHER" id="PTHR47894">
    <property type="entry name" value="HTH-TYPE TRANSCRIPTIONAL REGULATOR GADX"/>
    <property type="match status" value="1"/>
</dbReference>
<protein>
    <submittedName>
        <fullName evidence="5">AraC-like DNA-binding protein</fullName>
    </submittedName>
</protein>
<dbReference type="AlphaFoldDB" id="A0A4Q7YGZ3"/>
<evidence type="ECO:0000256" key="2">
    <source>
        <dbReference type="ARBA" id="ARBA00023125"/>
    </source>
</evidence>
<evidence type="ECO:0000256" key="3">
    <source>
        <dbReference type="ARBA" id="ARBA00023163"/>
    </source>
</evidence>
<feature type="domain" description="HTH araC/xylS-type" evidence="4">
    <location>
        <begin position="240"/>
        <end position="337"/>
    </location>
</feature>
<dbReference type="GO" id="GO:0003700">
    <property type="term" value="F:DNA-binding transcription factor activity"/>
    <property type="evidence" value="ECO:0007669"/>
    <property type="project" value="InterPro"/>
</dbReference>
<dbReference type="Gene3D" id="1.10.10.60">
    <property type="entry name" value="Homeodomain-like"/>
    <property type="match status" value="1"/>
</dbReference>
<accession>A0A4Q7YGZ3</accession>
<keyword evidence="3" id="KW-0804">Transcription</keyword>